<dbReference type="OrthoDB" id="3574600at2"/>
<sequence>MFPHASTWSDPLAMLSDAAQELGDGERALYDVLSAGYPHTVLLRHDVLLERSGATRRDLHRLLTAAGFRDLAELQARVTDKLNDELRTPVARFEMRLGPAARAGLLPRMTVLESDNVATTLSELDDNGALSLAVDALLGARRRWVTGACRSHAFAHLLATDLSAVLGQVALVGGPAGREIEALTDAGTQDVLVAFALRRYDASTIRLAEAFAESGAAVVAVTDDAGGPLAAHATVCLTAVTASASFSDSPTAVAAVAHALATLTAARSKAAGRRLARREDAVRRLSAYAEL</sequence>
<dbReference type="STRING" id="310780.SAMN05216267_103865"/>
<dbReference type="Gene3D" id="3.40.50.10490">
    <property type="entry name" value="Glucose-6-phosphate isomerase like protein, domain 1"/>
    <property type="match status" value="1"/>
</dbReference>
<accession>A0A1H8S300</accession>
<gene>
    <name evidence="2" type="ORF">SAMN05216267_103865</name>
</gene>
<proteinExistence type="predicted"/>
<dbReference type="InterPro" id="IPR047640">
    <property type="entry name" value="RpiR-like"/>
</dbReference>
<dbReference type="GO" id="GO:0003700">
    <property type="term" value="F:DNA-binding transcription factor activity"/>
    <property type="evidence" value="ECO:0007669"/>
    <property type="project" value="InterPro"/>
</dbReference>
<dbReference type="Proteomes" id="UP000181951">
    <property type="component" value="Unassembled WGS sequence"/>
</dbReference>
<evidence type="ECO:0000313" key="3">
    <source>
        <dbReference type="Proteomes" id="UP000181951"/>
    </source>
</evidence>
<dbReference type="InterPro" id="IPR035472">
    <property type="entry name" value="RpiR-like_SIS"/>
</dbReference>
<dbReference type="GO" id="GO:1901135">
    <property type="term" value="P:carbohydrate derivative metabolic process"/>
    <property type="evidence" value="ECO:0007669"/>
    <property type="project" value="InterPro"/>
</dbReference>
<dbReference type="PANTHER" id="PTHR30514">
    <property type="entry name" value="GLUCOKINASE"/>
    <property type="match status" value="1"/>
</dbReference>
<dbReference type="PROSITE" id="PS51464">
    <property type="entry name" value="SIS"/>
    <property type="match status" value="1"/>
</dbReference>
<dbReference type="InterPro" id="IPR046348">
    <property type="entry name" value="SIS_dom_sf"/>
</dbReference>
<dbReference type="EMBL" id="FODD01000038">
    <property type="protein sequence ID" value="SEO72553.1"/>
    <property type="molecule type" value="Genomic_DNA"/>
</dbReference>
<evidence type="ECO:0000259" key="1">
    <source>
        <dbReference type="PROSITE" id="PS51464"/>
    </source>
</evidence>
<dbReference type="GO" id="GO:0097367">
    <property type="term" value="F:carbohydrate derivative binding"/>
    <property type="evidence" value="ECO:0007669"/>
    <property type="project" value="InterPro"/>
</dbReference>
<dbReference type="RefSeq" id="WP_079176238.1">
    <property type="nucleotide sequence ID" value="NZ_FODD01000038.1"/>
</dbReference>
<keyword evidence="3" id="KW-1185">Reference proteome</keyword>
<dbReference type="InterPro" id="IPR001347">
    <property type="entry name" value="SIS_dom"/>
</dbReference>
<dbReference type="PANTHER" id="PTHR30514:SF18">
    <property type="entry name" value="RPIR-FAMILY TRANSCRIPTIONAL REGULATOR"/>
    <property type="match status" value="1"/>
</dbReference>
<dbReference type="SUPFAM" id="SSF53697">
    <property type="entry name" value="SIS domain"/>
    <property type="match status" value="1"/>
</dbReference>
<feature type="domain" description="SIS" evidence="1">
    <location>
        <begin position="133"/>
        <end position="270"/>
    </location>
</feature>
<dbReference type="GO" id="GO:0003677">
    <property type="term" value="F:DNA binding"/>
    <property type="evidence" value="ECO:0007669"/>
    <property type="project" value="InterPro"/>
</dbReference>
<dbReference type="Pfam" id="PF01380">
    <property type="entry name" value="SIS"/>
    <property type="match status" value="1"/>
</dbReference>
<dbReference type="CDD" id="cd05013">
    <property type="entry name" value="SIS_RpiR"/>
    <property type="match status" value="1"/>
</dbReference>
<reference evidence="2" key="1">
    <citation type="submission" date="2016-10" db="EMBL/GenBank/DDBJ databases">
        <authorList>
            <person name="de Groot N.N."/>
        </authorList>
    </citation>
    <scope>NUCLEOTIDE SEQUENCE [LARGE SCALE GENOMIC DNA]</scope>
    <source>
        <strain evidence="2">CGMCC 4.2026</strain>
    </source>
</reference>
<organism evidence="2 3">
    <name type="scientific">Actinacidiphila rubida</name>
    <dbReference type="NCBI Taxonomy" id="310780"/>
    <lineage>
        <taxon>Bacteria</taxon>
        <taxon>Bacillati</taxon>
        <taxon>Actinomycetota</taxon>
        <taxon>Actinomycetes</taxon>
        <taxon>Kitasatosporales</taxon>
        <taxon>Streptomycetaceae</taxon>
        <taxon>Actinacidiphila</taxon>
    </lineage>
</organism>
<name>A0A1H8S300_9ACTN</name>
<protein>
    <submittedName>
        <fullName evidence="2">Transcriptional regulator, RpiR family</fullName>
    </submittedName>
</protein>
<dbReference type="AlphaFoldDB" id="A0A1H8S300"/>
<evidence type="ECO:0000313" key="2">
    <source>
        <dbReference type="EMBL" id="SEO72553.1"/>
    </source>
</evidence>